<evidence type="ECO:0000313" key="4">
    <source>
        <dbReference type="Proteomes" id="UP001199106"/>
    </source>
</evidence>
<dbReference type="EMBL" id="JAANER010000009">
    <property type="protein sequence ID" value="KAG9186126.1"/>
    <property type="molecule type" value="Genomic_DNA"/>
</dbReference>
<feature type="compositionally biased region" description="Basic and acidic residues" evidence="1">
    <location>
        <begin position="781"/>
        <end position="798"/>
    </location>
</feature>
<feature type="compositionally biased region" description="Basic and acidic residues" evidence="1">
    <location>
        <begin position="1"/>
        <end position="15"/>
    </location>
</feature>
<feature type="domain" description="DUF3824" evidence="2">
    <location>
        <begin position="600"/>
        <end position="753"/>
    </location>
</feature>
<feature type="region of interest" description="Disordered" evidence="1">
    <location>
        <begin position="1"/>
        <end position="27"/>
    </location>
</feature>
<feature type="compositionally biased region" description="Basic residues" evidence="1">
    <location>
        <begin position="505"/>
        <end position="525"/>
    </location>
</feature>
<gene>
    <name evidence="3" type="ORF">G6011_02682</name>
</gene>
<evidence type="ECO:0000259" key="2">
    <source>
        <dbReference type="Pfam" id="PF12868"/>
    </source>
</evidence>
<dbReference type="Pfam" id="PF12868">
    <property type="entry name" value="DUF3824"/>
    <property type="match status" value="2"/>
</dbReference>
<feature type="compositionally biased region" description="Basic and acidic residues" evidence="1">
    <location>
        <begin position="115"/>
        <end position="131"/>
    </location>
</feature>
<comment type="caution">
    <text evidence="3">The sequence shown here is derived from an EMBL/GenBank/DDBJ whole genome shotgun (WGS) entry which is preliminary data.</text>
</comment>
<keyword evidence="4" id="KW-1185">Reference proteome</keyword>
<evidence type="ECO:0000256" key="1">
    <source>
        <dbReference type="SAM" id="MobiDB-lite"/>
    </source>
</evidence>
<reference evidence="3" key="1">
    <citation type="submission" date="2021-07" db="EMBL/GenBank/DDBJ databases">
        <title>Genome Resource of American Ginseng Black Spot Pathogen Alternaria panax.</title>
        <authorList>
            <person name="Qiu C."/>
            <person name="Wang W."/>
            <person name="Liu Z."/>
        </authorList>
    </citation>
    <scope>NUCLEOTIDE SEQUENCE</scope>
    <source>
        <strain evidence="3">BNCC115425</strain>
    </source>
</reference>
<sequence length="915" mass="104573">MSVIYKRSEREREWDTTSARGSGAGYTTVRRYKVPDHSLEEDTYESEMRLVHRGRDDFEDRRSVNDYVIERHQEPAREVRHYHYAERERERDVSPQRSEYRIQREYERSPSPARTEIRISRDYERDRDIFPREQQPYELEKYSRSTEYFRPEPLPQPPPQPIYIRNEAPQPMQMQMQPIIIREEAPQPIIIRERVQEPAYEIVERTTEEDRQVARPRHEEDYYYERRVKEIDRAGRYDERYADEREYDRRWGDKNYYSDDDVYIHKEKDTWGGSETRTKRDVAAGALAGVAAGQIIRHHRKRKGEAAGGNIGNALGYGTLGAVSAVALDRFNNRDRSRSVSSDRGRGSRRGKSRHRSKSRVKELGTLAALAGVGALAYAAGQRNKNKTVKEETVTVIEDRHRSRSRHGGRSRSRKSRRRSRSVSAVGSDRGRSRSTSKHLDPEHRNNRAAKVGLATAAVAGLAARSRSKSRKRKGKRSPSRIRQGVPIAAAGVAGAAVTGLYEKRKAKKEARAASRSKSRSRSRSRSVLSRLTGRSRSRRGSTVSEPVLVEYGGDPVYTDRPARSRSRSRDRSRAHRSRRRRSSSSSGGRRRSRSRSRSRSKSRARSVAETAAVAGVAGLAAHEAAKRRDRKKAEKEAERRREEDSAYSTGTYSPYDSPTPSTAHPNDSRFFPESNYFPPPPSAPVDHNPNSPYPPYNPADYPPPPSAYEPNHPSQFVNPPHEDLHLGNPYAPQHQQQHEPYYGQPRRGGDNVSAPVPDNGSNEHYNFASARGGSRPTPAHKLDSLTDTRTGPVDELRSPSPTPTEEKSVKFDLNPQEEPLREPSREPSPNSEREHRQSDDHSHKLHRRRKDDDRSDVTRESGRARKRHHRSESPGSDTSEATIELPPRFDDHGREQPEDPLAKQLESVLQSIFR</sequence>
<protein>
    <recommendedName>
        <fullName evidence="2">DUF3824 domain-containing protein</fullName>
    </recommendedName>
</protein>
<feature type="compositionally biased region" description="Basic and acidic residues" evidence="1">
    <location>
        <begin position="79"/>
        <end position="108"/>
    </location>
</feature>
<feature type="region of interest" description="Disordered" evidence="1">
    <location>
        <begin position="504"/>
        <end position="915"/>
    </location>
</feature>
<feature type="compositionally biased region" description="Basic and acidic residues" evidence="1">
    <location>
        <begin position="819"/>
        <end position="843"/>
    </location>
</feature>
<feature type="compositionally biased region" description="Basic residues" evidence="1">
    <location>
        <begin position="347"/>
        <end position="359"/>
    </location>
</feature>
<accession>A0AAD4FAN5</accession>
<name>A0AAD4FAN5_9PLEO</name>
<dbReference type="Proteomes" id="UP001199106">
    <property type="component" value="Unassembled WGS sequence"/>
</dbReference>
<feature type="region of interest" description="Disordered" evidence="1">
    <location>
        <begin position="79"/>
        <end position="141"/>
    </location>
</feature>
<feature type="compositionally biased region" description="Basic and acidic residues" evidence="1">
    <location>
        <begin position="334"/>
        <end position="346"/>
    </location>
</feature>
<dbReference type="InterPro" id="IPR024436">
    <property type="entry name" value="DUF3824"/>
</dbReference>
<feature type="compositionally biased region" description="Basic and acidic residues" evidence="1">
    <location>
        <begin position="624"/>
        <end position="645"/>
    </location>
</feature>
<dbReference type="AlphaFoldDB" id="A0AAD4FAN5"/>
<feature type="compositionally biased region" description="Basic and acidic residues" evidence="1">
    <location>
        <begin position="851"/>
        <end position="864"/>
    </location>
</feature>
<dbReference type="PANTHER" id="PTHR35487:SF1">
    <property type="entry name" value="DUF3824 DOMAIN-CONTAINING PROTEIN"/>
    <property type="match status" value="1"/>
</dbReference>
<dbReference type="PANTHER" id="PTHR35487">
    <property type="entry name" value="DUF3824 DOMAIN-CONTAINING PROTEIN"/>
    <property type="match status" value="1"/>
</dbReference>
<evidence type="ECO:0000313" key="3">
    <source>
        <dbReference type="EMBL" id="KAG9186126.1"/>
    </source>
</evidence>
<feature type="compositionally biased region" description="Basic residues" evidence="1">
    <location>
        <begin position="564"/>
        <end position="605"/>
    </location>
</feature>
<organism evidence="3 4">
    <name type="scientific">Alternaria panax</name>
    <dbReference type="NCBI Taxonomy" id="48097"/>
    <lineage>
        <taxon>Eukaryota</taxon>
        <taxon>Fungi</taxon>
        <taxon>Dikarya</taxon>
        <taxon>Ascomycota</taxon>
        <taxon>Pezizomycotina</taxon>
        <taxon>Dothideomycetes</taxon>
        <taxon>Pleosporomycetidae</taxon>
        <taxon>Pleosporales</taxon>
        <taxon>Pleosporineae</taxon>
        <taxon>Pleosporaceae</taxon>
        <taxon>Alternaria</taxon>
        <taxon>Alternaria sect. Panax</taxon>
    </lineage>
</organism>
<feature type="compositionally biased region" description="Polar residues" evidence="1">
    <location>
        <begin position="647"/>
        <end position="666"/>
    </location>
</feature>
<feature type="compositionally biased region" description="Basic and acidic residues" evidence="1">
    <location>
        <begin position="388"/>
        <end position="401"/>
    </location>
</feature>
<feature type="region of interest" description="Disordered" evidence="1">
    <location>
        <begin position="383"/>
        <end position="486"/>
    </location>
</feature>
<feature type="region of interest" description="Disordered" evidence="1">
    <location>
        <begin position="334"/>
        <end position="363"/>
    </location>
</feature>
<feature type="compositionally biased region" description="Basic residues" evidence="1">
    <location>
        <begin position="466"/>
        <end position="480"/>
    </location>
</feature>
<feature type="compositionally biased region" description="Low complexity" evidence="1">
    <location>
        <begin position="606"/>
        <end position="623"/>
    </location>
</feature>
<feature type="compositionally biased region" description="Basic and acidic residues" evidence="1">
    <location>
        <begin position="888"/>
        <end position="902"/>
    </location>
</feature>
<feature type="compositionally biased region" description="Basic residues" evidence="1">
    <location>
        <begin position="402"/>
        <end position="421"/>
    </location>
</feature>
<feature type="compositionally biased region" description="Pro residues" evidence="1">
    <location>
        <begin position="692"/>
        <end position="708"/>
    </location>
</feature>
<feature type="domain" description="DUF3824" evidence="2">
    <location>
        <begin position="356"/>
        <end position="411"/>
    </location>
</feature>
<proteinExistence type="predicted"/>
<feature type="compositionally biased region" description="Low complexity" evidence="1">
    <location>
        <begin position="449"/>
        <end position="465"/>
    </location>
</feature>